<keyword evidence="4" id="KW-0663">Pyridoxal phosphate</keyword>
<dbReference type="InterPro" id="IPR015421">
    <property type="entry name" value="PyrdxlP-dep_Trfase_major"/>
</dbReference>
<protein>
    <submittedName>
        <fullName evidence="7">Kynurenine/alpha-aminoadipate aminotransferase, mitochondrial-like</fullName>
    </submittedName>
</protein>
<evidence type="ECO:0000256" key="3">
    <source>
        <dbReference type="ARBA" id="ARBA00022679"/>
    </source>
</evidence>
<gene>
    <name evidence="7" type="primary">LOC106805852</name>
</gene>
<proteinExistence type="predicted"/>
<evidence type="ECO:0000313" key="7">
    <source>
        <dbReference type="RefSeq" id="XP_014663109.1"/>
    </source>
</evidence>
<dbReference type="Gene3D" id="3.40.640.10">
    <property type="entry name" value="Type I PLP-dependent aspartate aminotransferase-like (Major domain)"/>
    <property type="match status" value="1"/>
</dbReference>
<dbReference type="CDD" id="cd00609">
    <property type="entry name" value="AAT_like"/>
    <property type="match status" value="1"/>
</dbReference>
<sequence length="402" mass="44651">MECGAIQINAPPSLISLAVGMPNPDMFPFEEATVKLRNGKSLQISAKQMKTGLQYAPSPGVPAFRKVLCDMQKKIHNLTYEPEIFVTTGSQDGLSKTFEMCMNVNDYVLMEEPSYPGALGILKPYHPRVLALEGDRDGIKPESLRRALSLWKPSDAQTDADMPKILYVIPNGGNPTGTSLTYERKQEIYQIASDYDLLIIEDDPYYFLQFAEKPSPSFLSMDVDGRVMRFDSFSKVLSAGLRVGFMTGPKPLMQRIEYHIQVSLLHTSALAQILILELLKDIGHAGFMDHVTNVRNFYMSQKEKMIAAATKHLKGLAEWNEPTGGMFVWINVPGVKDTSKMISERALKKEVLLAPGNAFLADSTRPSSYVRASYSLASEVELDKHCGSAVKPCDHRSITSVC</sequence>
<dbReference type="InterPro" id="IPR015422">
    <property type="entry name" value="PyrdxlP-dep_Trfase_small"/>
</dbReference>
<evidence type="ECO:0000313" key="6">
    <source>
        <dbReference type="Proteomes" id="UP000695022"/>
    </source>
</evidence>
<dbReference type="PANTHER" id="PTHR42790:SF19">
    <property type="entry name" value="KYNURENINE_ALPHA-AMINOADIPATE AMINOTRANSFERASE, MITOCHONDRIAL"/>
    <property type="match status" value="1"/>
</dbReference>
<dbReference type="Pfam" id="PF00155">
    <property type="entry name" value="Aminotran_1_2"/>
    <property type="match status" value="1"/>
</dbReference>
<dbReference type="InterPro" id="IPR050859">
    <property type="entry name" value="Class-I_PLP-dep_aminotransf"/>
</dbReference>
<dbReference type="InterPro" id="IPR004839">
    <property type="entry name" value="Aminotransferase_I/II_large"/>
</dbReference>
<evidence type="ECO:0000256" key="2">
    <source>
        <dbReference type="ARBA" id="ARBA00022576"/>
    </source>
</evidence>
<dbReference type="RefSeq" id="XP_014663109.1">
    <property type="nucleotide sequence ID" value="XM_014807623.1"/>
</dbReference>
<dbReference type="PANTHER" id="PTHR42790">
    <property type="entry name" value="AMINOTRANSFERASE"/>
    <property type="match status" value="1"/>
</dbReference>
<evidence type="ECO:0000256" key="1">
    <source>
        <dbReference type="ARBA" id="ARBA00001933"/>
    </source>
</evidence>
<evidence type="ECO:0000259" key="5">
    <source>
        <dbReference type="Pfam" id="PF00155"/>
    </source>
</evidence>
<dbReference type="Proteomes" id="UP000695022">
    <property type="component" value="Unplaced"/>
</dbReference>
<dbReference type="InterPro" id="IPR015424">
    <property type="entry name" value="PyrdxlP-dep_Trfase"/>
</dbReference>
<name>A0ABM1DT38_PRICU</name>
<feature type="domain" description="Aminotransferase class I/classII large" evidence="5">
    <location>
        <begin position="28"/>
        <end position="386"/>
    </location>
</feature>
<evidence type="ECO:0000256" key="4">
    <source>
        <dbReference type="ARBA" id="ARBA00022898"/>
    </source>
</evidence>
<keyword evidence="6" id="KW-1185">Reference proteome</keyword>
<dbReference type="SUPFAM" id="SSF53383">
    <property type="entry name" value="PLP-dependent transferases"/>
    <property type="match status" value="1"/>
</dbReference>
<dbReference type="GeneID" id="106805852"/>
<keyword evidence="2" id="KW-0032">Aminotransferase</keyword>
<organism evidence="6 7">
    <name type="scientific">Priapulus caudatus</name>
    <name type="common">Priapulid worm</name>
    <dbReference type="NCBI Taxonomy" id="37621"/>
    <lineage>
        <taxon>Eukaryota</taxon>
        <taxon>Metazoa</taxon>
        <taxon>Ecdysozoa</taxon>
        <taxon>Scalidophora</taxon>
        <taxon>Priapulida</taxon>
        <taxon>Priapulimorpha</taxon>
        <taxon>Priapulimorphida</taxon>
        <taxon>Priapulidae</taxon>
        <taxon>Priapulus</taxon>
    </lineage>
</organism>
<keyword evidence="3" id="KW-0808">Transferase</keyword>
<accession>A0ABM1DT38</accession>
<reference evidence="7" key="1">
    <citation type="submission" date="2025-08" db="UniProtKB">
        <authorList>
            <consortium name="RefSeq"/>
        </authorList>
    </citation>
    <scope>IDENTIFICATION</scope>
</reference>
<comment type="cofactor">
    <cofactor evidence="1">
        <name>pyridoxal 5'-phosphate</name>
        <dbReference type="ChEBI" id="CHEBI:597326"/>
    </cofactor>
</comment>
<dbReference type="Gene3D" id="3.90.1150.10">
    <property type="entry name" value="Aspartate Aminotransferase, domain 1"/>
    <property type="match status" value="1"/>
</dbReference>